<evidence type="ECO:0000256" key="1">
    <source>
        <dbReference type="SAM" id="MobiDB-lite"/>
    </source>
</evidence>
<evidence type="ECO:0000313" key="2">
    <source>
        <dbReference type="EMBL" id="KAA1081265.1"/>
    </source>
</evidence>
<feature type="region of interest" description="Disordered" evidence="1">
    <location>
        <begin position="1"/>
        <end position="20"/>
    </location>
</feature>
<dbReference type="Proteomes" id="UP000324748">
    <property type="component" value="Unassembled WGS sequence"/>
</dbReference>
<dbReference type="AlphaFoldDB" id="A0A5B0MWD0"/>
<accession>A0A5B0MWD0</accession>
<dbReference type="EMBL" id="VSWC01000131">
    <property type="protein sequence ID" value="KAA1081265.1"/>
    <property type="molecule type" value="Genomic_DNA"/>
</dbReference>
<feature type="region of interest" description="Disordered" evidence="1">
    <location>
        <begin position="86"/>
        <end position="105"/>
    </location>
</feature>
<dbReference type="OrthoDB" id="10645474at2759"/>
<proteinExistence type="predicted"/>
<feature type="region of interest" description="Disordered" evidence="1">
    <location>
        <begin position="216"/>
        <end position="247"/>
    </location>
</feature>
<gene>
    <name evidence="2" type="ORF">PGT21_032543</name>
</gene>
<organism evidence="2 3">
    <name type="scientific">Puccinia graminis f. sp. tritici</name>
    <dbReference type="NCBI Taxonomy" id="56615"/>
    <lineage>
        <taxon>Eukaryota</taxon>
        <taxon>Fungi</taxon>
        <taxon>Dikarya</taxon>
        <taxon>Basidiomycota</taxon>
        <taxon>Pucciniomycotina</taxon>
        <taxon>Pucciniomycetes</taxon>
        <taxon>Pucciniales</taxon>
        <taxon>Pucciniaceae</taxon>
        <taxon>Puccinia</taxon>
    </lineage>
</organism>
<protein>
    <submittedName>
        <fullName evidence="2">Uncharacterized protein</fullName>
    </submittedName>
</protein>
<reference evidence="2 3" key="1">
    <citation type="submission" date="2019-05" db="EMBL/GenBank/DDBJ databases">
        <title>Emergence of the Ug99 lineage of the wheat stem rust pathogen through somatic hybridization.</title>
        <authorList>
            <person name="Li F."/>
            <person name="Upadhyaya N.M."/>
            <person name="Sperschneider J."/>
            <person name="Matny O."/>
            <person name="Nguyen-Phuc H."/>
            <person name="Mago R."/>
            <person name="Raley C."/>
            <person name="Miller M.E."/>
            <person name="Silverstein K.A.T."/>
            <person name="Henningsen E."/>
            <person name="Hirsch C.D."/>
            <person name="Visser B."/>
            <person name="Pretorius Z.A."/>
            <person name="Steffenson B.J."/>
            <person name="Schwessinger B."/>
            <person name="Dodds P.N."/>
            <person name="Figueroa M."/>
        </authorList>
    </citation>
    <scope>NUCLEOTIDE SEQUENCE [LARGE SCALE GENOMIC DNA]</scope>
    <source>
        <strain evidence="2">21-0</strain>
    </source>
</reference>
<feature type="compositionally biased region" description="Basic and acidic residues" evidence="1">
    <location>
        <begin position="9"/>
        <end position="20"/>
    </location>
</feature>
<evidence type="ECO:0000313" key="3">
    <source>
        <dbReference type="Proteomes" id="UP000324748"/>
    </source>
</evidence>
<keyword evidence="3" id="KW-1185">Reference proteome</keyword>
<name>A0A5B0MWD0_PUCGR</name>
<comment type="caution">
    <text evidence="2">The sequence shown here is derived from an EMBL/GenBank/DDBJ whole genome shotgun (WGS) entry which is preliminary data.</text>
</comment>
<sequence>MSSLATTSYRHDQNSGRQEEQMFHSVHGPCVPAALIFDGTAHLQEAQNNQAPPAYQSLGQSTELQPNEINQTQQTQDSSFTFYLATEEKSTSSSRKHRVTSSNNDRLEKVNSVPDKIRIYWDPTDNDFNKFKDSVIQEIGKKEDESLAGFVHAQNASGNIDWTVFIPFGGPFAANHKRRLDDSEVFSSFIVAAEGASDERKATCCLVQKDPKAKAQRESAYKRLKQSQSGLGSNEPMPTPTASEASSAEITRLIRDILTAHDPLWCSKRYRPPQEDSLV</sequence>